<dbReference type="GO" id="GO:0009425">
    <property type="term" value="C:bacterial-type flagellum basal body"/>
    <property type="evidence" value="ECO:0007669"/>
    <property type="project" value="UniProtKB-SubCell"/>
</dbReference>
<keyword evidence="4 10" id="KW-1003">Cell membrane</keyword>
<feature type="transmembrane region" description="Helical" evidence="10">
    <location>
        <begin position="174"/>
        <end position="207"/>
    </location>
</feature>
<evidence type="ECO:0000256" key="8">
    <source>
        <dbReference type="ARBA" id="ARBA00023143"/>
    </source>
</evidence>
<keyword evidence="12" id="KW-1185">Reference proteome</keyword>
<evidence type="ECO:0000256" key="1">
    <source>
        <dbReference type="ARBA" id="ARBA00002578"/>
    </source>
</evidence>
<keyword evidence="8 10" id="KW-0975">Bacterial flagellum</keyword>
<dbReference type="PANTHER" id="PTHR30065:SF8">
    <property type="entry name" value="FLAGELLAR BIOSYNTHETIC PROTEIN FLIR"/>
    <property type="match status" value="1"/>
</dbReference>
<dbReference type="InterPro" id="IPR006303">
    <property type="entry name" value="FliR"/>
</dbReference>
<gene>
    <name evidence="11" type="ORF">SAMN02745824_1155</name>
</gene>
<dbReference type="GO" id="GO:0006605">
    <property type="term" value="P:protein targeting"/>
    <property type="evidence" value="ECO:0007669"/>
    <property type="project" value="UniProtKB-UniRule"/>
</dbReference>
<comment type="subcellular location">
    <subcellularLocation>
        <location evidence="10">Cell membrane</location>
        <topology evidence="10">Multi-pass membrane protein</topology>
    </subcellularLocation>
    <subcellularLocation>
        <location evidence="10">Bacterial flagellum basal body</location>
    </subcellularLocation>
</comment>
<evidence type="ECO:0000256" key="2">
    <source>
        <dbReference type="ARBA" id="ARBA00009772"/>
    </source>
</evidence>
<evidence type="ECO:0000313" key="11">
    <source>
        <dbReference type="EMBL" id="SIN62959.1"/>
    </source>
</evidence>
<evidence type="ECO:0000313" key="12">
    <source>
        <dbReference type="Proteomes" id="UP000185192"/>
    </source>
</evidence>
<reference evidence="12" key="1">
    <citation type="submission" date="2016-11" db="EMBL/GenBank/DDBJ databases">
        <authorList>
            <person name="Varghese N."/>
            <person name="Submissions S."/>
        </authorList>
    </citation>
    <scope>NUCLEOTIDE SEQUENCE [LARGE SCALE GENOMIC DNA]</scope>
    <source>
        <strain evidence="12">DSM 22363</strain>
    </source>
</reference>
<evidence type="ECO:0000256" key="7">
    <source>
        <dbReference type="ARBA" id="ARBA00023136"/>
    </source>
</evidence>
<sequence>MIAPDFAGVEEQMWIWLFAMIRPGAMMMAAPIFSATSIPIQLRLILSLAIGMAGVSSGTLDLPIDNIISLEGFLFVAGEVLVGVAIGFALQIGYSASFVAGEVISNAMGLGFAMMIDPQTGRSTPVLGNFLSIVATLLLLAMDGHLMLIAILVNSYTILPPGDAFMSAASIHGLVNFGGTLFAMGLVIALPVGSAIILVQVIMAMLARSAPSLNLFAVGLPVALLGGLLLLAISAPIMANGIMHALQDGLGQSALIAGGQ</sequence>
<dbReference type="AlphaFoldDB" id="A0A1N6CWT7"/>
<evidence type="ECO:0000256" key="4">
    <source>
        <dbReference type="ARBA" id="ARBA00022475"/>
    </source>
</evidence>
<feature type="transmembrane region" description="Helical" evidence="10">
    <location>
        <begin position="213"/>
        <end position="233"/>
    </location>
</feature>
<dbReference type="NCBIfam" id="TIGR01400">
    <property type="entry name" value="fliR"/>
    <property type="match status" value="1"/>
</dbReference>
<dbReference type="GO" id="GO:0044780">
    <property type="term" value="P:bacterial-type flagellum assembly"/>
    <property type="evidence" value="ECO:0007669"/>
    <property type="project" value="UniProtKB-UniRule"/>
</dbReference>
<dbReference type="PANTHER" id="PTHR30065">
    <property type="entry name" value="FLAGELLAR BIOSYNTHETIC PROTEIN FLIR"/>
    <property type="match status" value="1"/>
</dbReference>
<dbReference type="PRINTS" id="PR00953">
    <property type="entry name" value="TYPE3IMRPROT"/>
</dbReference>
<feature type="transmembrane region" description="Helical" evidence="10">
    <location>
        <begin position="40"/>
        <end position="60"/>
    </location>
</feature>
<comment type="function">
    <text evidence="1 10">Role in flagellar biosynthesis.</text>
</comment>
<evidence type="ECO:0000256" key="3">
    <source>
        <dbReference type="ARBA" id="ARBA00021717"/>
    </source>
</evidence>
<keyword evidence="11" id="KW-0966">Cell projection</keyword>
<feature type="transmembrane region" description="Helical" evidence="10">
    <location>
        <begin position="72"/>
        <end position="90"/>
    </location>
</feature>
<feature type="transmembrane region" description="Helical" evidence="10">
    <location>
        <begin position="97"/>
        <end position="116"/>
    </location>
</feature>
<feature type="transmembrane region" description="Helical" evidence="10">
    <location>
        <begin position="13"/>
        <end position="33"/>
    </location>
</feature>
<proteinExistence type="inferred from homology"/>
<evidence type="ECO:0000256" key="10">
    <source>
        <dbReference type="RuleBase" id="RU362071"/>
    </source>
</evidence>
<dbReference type="RefSeq" id="WP_074204116.1">
    <property type="nucleotide sequence ID" value="NZ_FSQW01000001.1"/>
</dbReference>
<evidence type="ECO:0000256" key="6">
    <source>
        <dbReference type="ARBA" id="ARBA00022989"/>
    </source>
</evidence>
<comment type="similarity">
    <text evidence="2 10">Belongs to the FliR/MopE/SpaR family.</text>
</comment>
<evidence type="ECO:0000256" key="9">
    <source>
        <dbReference type="NCBIfam" id="TIGR01400"/>
    </source>
</evidence>
<evidence type="ECO:0000256" key="5">
    <source>
        <dbReference type="ARBA" id="ARBA00022692"/>
    </source>
</evidence>
<dbReference type="Proteomes" id="UP000185192">
    <property type="component" value="Unassembled WGS sequence"/>
</dbReference>
<keyword evidence="11" id="KW-0969">Cilium</keyword>
<dbReference type="EMBL" id="FSQW01000001">
    <property type="protein sequence ID" value="SIN62959.1"/>
    <property type="molecule type" value="Genomic_DNA"/>
</dbReference>
<name>A0A1N6CWT7_9SPHN</name>
<keyword evidence="11" id="KW-0282">Flagellum</keyword>
<accession>A0A1N6CWT7</accession>
<dbReference type="InterPro" id="IPR002010">
    <property type="entry name" value="T3SS_IM_R"/>
</dbReference>
<dbReference type="GO" id="GO:0005886">
    <property type="term" value="C:plasma membrane"/>
    <property type="evidence" value="ECO:0007669"/>
    <property type="project" value="UniProtKB-SubCell"/>
</dbReference>
<keyword evidence="6 10" id="KW-1133">Transmembrane helix</keyword>
<keyword evidence="5 10" id="KW-0812">Transmembrane</keyword>
<dbReference type="OrthoDB" id="9797790at2"/>
<feature type="transmembrane region" description="Helical" evidence="10">
    <location>
        <begin position="128"/>
        <end position="153"/>
    </location>
</feature>
<dbReference type="Pfam" id="PF01311">
    <property type="entry name" value="Bac_export_1"/>
    <property type="match status" value="1"/>
</dbReference>
<keyword evidence="7 10" id="KW-0472">Membrane</keyword>
<protein>
    <recommendedName>
        <fullName evidence="3 9">Flagellar biosynthetic protein FliR</fullName>
    </recommendedName>
</protein>
<organism evidence="11 12">
    <name type="scientific">Parasphingorhabdus marina DSM 22363</name>
    <dbReference type="NCBI Taxonomy" id="1123272"/>
    <lineage>
        <taxon>Bacteria</taxon>
        <taxon>Pseudomonadati</taxon>
        <taxon>Pseudomonadota</taxon>
        <taxon>Alphaproteobacteria</taxon>
        <taxon>Sphingomonadales</taxon>
        <taxon>Sphingomonadaceae</taxon>
        <taxon>Parasphingorhabdus</taxon>
    </lineage>
</organism>
<dbReference type="STRING" id="1123272.SAMN02745824_1155"/>